<dbReference type="InterPro" id="IPR052893">
    <property type="entry name" value="TCS_response_regulator"/>
</dbReference>
<dbReference type="Proteomes" id="UP000297855">
    <property type="component" value="Unassembled WGS sequence"/>
</dbReference>
<dbReference type="AlphaFoldDB" id="A0A4R9GS43"/>
<sequence>MNNSRNFEILYAEDNPSDAELTMRGFKKRNLFNRIAHVRDGEEALDFLFCRGRFADRDVNEVPLFVLLDLKMPKVDGLEVLKAMKADNKLKLVPVIMLTSSSEEKDIVESYELGVNSYIVKPVEFEKLITTVTEIGQYWCIVNKSVI</sequence>
<dbReference type="GO" id="GO:0000160">
    <property type="term" value="P:phosphorelay signal transduction system"/>
    <property type="evidence" value="ECO:0007669"/>
    <property type="project" value="InterPro"/>
</dbReference>
<dbReference type="SMART" id="SM00448">
    <property type="entry name" value="REC"/>
    <property type="match status" value="1"/>
</dbReference>
<dbReference type="RefSeq" id="WP_135812122.1">
    <property type="nucleotide sequence ID" value="NZ_RQEV01000003.1"/>
</dbReference>
<gene>
    <name evidence="3" type="ORF">EHO61_02855</name>
</gene>
<feature type="domain" description="Response regulatory" evidence="2">
    <location>
        <begin position="8"/>
        <end position="136"/>
    </location>
</feature>
<dbReference type="PANTHER" id="PTHR44520">
    <property type="entry name" value="RESPONSE REGULATOR RCP1-RELATED"/>
    <property type="match status" value="1"/>
</dbReference>
<dbReference type="InterPro" id="IPR011006">
    <property type="entry name" value="CheY-like_superfamily"/>
</dbReference>
<protein>
    <submittedName>
        <fullName evidence="3">Response regulator</fullName>
    </submittedName>
</protein>
<reference evidence="3" key="1">
    <citation type="journal article" date="2019" name="PLoS Negl. Trop. Dis.">
        <title>Revisiting the worldwide diversity of Leptospira species in the environment.</title>
        <authorList>
            <person name="Vincent A.T."/>
            <person name="Schiettekatte O."/>
            <person name="Bourhy P."/>
            <person name="Veyrier F.J."/>
            <person name="Picardeau M."/>
        </authorList>
    </citation>
    <scope>NUCLEOTIDE SEQUENCE [LARGE SCALE GENOMIC DNA]</scope>
    <source>
        <strain evidence="3">SCS5</strain>
    </source>
</reference>
<evidence type="ECO:0000259" key="2">
    <source>
        <dbReference type="PROSITE" id="PS50110"/>
    </source>
</evidence>
<dbReference type="PANTHER" id="PTHR44520:SF1">
    <property type="entry name" value="TWO-COMPONENT SYSTEM REGULATORY PROTEIN"/>
    <property type="match status" value="1"/>
</dbReference>
<evidence type="ECO:0000256" key="1">
    <source>
        <dbReference type="PROSITE-ProRule" id="PRU00169"/>
    </source>
</evidence>
<dbReference type="EMBL" id="RQEV01000003">
    <property type="protein sequence ID" value="TGK20823.1"/>
    <property type="molecule type" value="Genomic_DNA"/>
</dbReference>
<evidence type="ECO:0000313" key="3">
    <source>
        <dbReference type="EMBL" id="TGK20823.1"/>
    </source>
</evidence>
<accession>A0A4R9GS43</accession>
<keyword evidence="1" id="KW-0597">Phosphoprotein</keyword>
<organism evidence="3 4">
    <name type="scientific">Leptospira fluminis</name>
    <dbReference type="NCBI Taxonomy" id="2484979"/>
    <lineage>
        <taxon>Bacteria</taxon>
        <taxon>Pseudomonadati</taxon>
        <taxon>Spirochaetota</taxon>
        <taxon>Spirochaetia</taxon>
        <taxon>Leptospirales</taxon>
        <taxon>Leptospiraceae</taxon>
        <taxon>Leptospira</taxon>
    </lineage>
</organism>
<evidence type="ECO:0000313" key="4">
    <source>
        <dbReference type="Proteomes" id="UP000297855"/>
    </source>
</evidence>
<dbReference type="OrthoDB" id="9797769at2"/>
<keyword evidence="4" id="KW-1185">Reference proteome</keyword>
<feature type="modified residue" description="4-aspartylphosphate" evidence="1">
    <location>
        <position position="69"/>
    </location>
</feature>
<dbReference type="InterPro" id="IPR001789">
    <property type="entry name" value="Sig_transdc_resp-reg_receiver"/>
</dbReference>
<dbReference type="SUPFAM" id="SSF52172">
    <property type="entry name" value="CheY-like"/>
    <property type="match status" value="1"/>
</dbReference>
<comment type="caution">
    <text evidence="3">The sequence shown here is derived from an EMBL/GenBank/DDBJ whole genome shotgun (WGS) entry which is preliminary data.</text>
</comment>
<dbReference type="Pfam" id="PF00072">
    <property type="entry name" value="Response_reg"/>
    <property type="match status" value="1"/>
</dbReference>
<name>A0A4R9GS43_9LEPT</name>
<dbReference type="Gene3D" id="3.40.50.2300">
    <property type="match status" value="1"/>
</dbReference>
<proteinExistence type="predicted"/>
<dbReference type="PROSITE" id="PS50110">
    <property type="entry name" value="RESPONSE_REGULATORY"/>
    <property type="match status" value="1"/>
</dbReference>
<dbReference type="CDD" id="cd17557">
    <property type="entry name" value="REC_Rcp-like"/>
    <property type="match status" value="1"/>
</dbReference>